<dbReference type="STRING" id="556484.B5Y3R6"/>
<dbReference type="EMBL" id="CP001141">
    <property type="protein sequence ID" value="ACI65356.1"/>
    <property type="molecule type" value="Genomic_DNA"/>
</dbReference>
<dbReference type="InParanoid" id="B5Y3R6"/>
<dbReference type="RefSeq" id="XP_002185886.1">
    <property type="nucleotide sequence ID" value="XM_002185850.1"/>
</dbReference>
<dbReference type="PANTHER" id="PTHR42896">
    <property type="entry name" value="XYLULOSE-1,5-BISPHOSPHATE (XUBP) PHOSPHATASE"/>
    <property type="match status" value="1"/>
</dbReference>
<dbReference type="SFLD" id="SFLDG01129">
    <property type="entry name" value="C1.5:_HAD__Beta-PGM__Phosphata"/>
    <property type="match status" value="1"/>
</dbReference>
<dbReference type="eggNOG" id="KOG2914">
    <property type="taxonomic scope" value="Eukaryota"/>
</dbReference>
<dbReference type="NCBIfam" id="TIGR01509">
    <property type="entry name" value="HAD-SF-IA-v3"/>
    <property type="match status" value="1"/>
</dbReference>
<feature type="non-terminal residue" evidence="1">
    <location>
        <position position="1"/>
    </location>
</feature>
<evidence type="ECO:0000313" key="1">
    <source>
        <dbReference type="EMBL" id="ACI65356.1"/>
    </source>
</evidence>
<accession>B5Y3R6</accession>
<dbReference type="Pfam" id="PF00702">
    <property type="entry name" value="Hydrolase"/>
    <property type="match status" value="1"/>
</dbReference>
<dbReference type="Proteomes" id="UP000000759">
    <property type="component" value="Chromosome 11"/>
</dbReference>
<dbReference type="InterPro" id="IPR023198">
    <property type="entry name" value="PGP-like_dom2"/>
</dbReference>
<sequence>ALLFDCDGVILETEELHRLAYNKAFQEFGLTIDGLRVEWSVEYYDILQNTVGGGKPKMFFHFRNTSKAFPMVGDKKVPETENDQQALIDQLQAFKTDYFKTLLETEGKARPGVLELMDAAFADPTIAVGVCSAATKEAAVKTLDITLGQSRVDMLDVCILGDDVSAKKPDPLIYNTAREQLGMAASQCVVIEDSLVGLRAAKGANMKCLITYTSSTESQDFYAEGADAKVPDLGSRKV</sequence>
<name>B5Y3R6_PHATC</name>
<dbReference type="PANTHER" id="PTHR42896:SF4">
    <property type="entry name" value="OS08G0485900 PROTEIN"/>
    <property type="match status" value="1"/>
</dbReference>
<dbReference type="Gene3D" id="1.10.150.240">
    <property type="entry name" value="Putative phosphatase, domain 2"/>
    <property type="match status" value="1"/>
</dbReference>
<dbReference type="KEGG" id="pti:PHATR_13261"/>
<evidence type="ECO:0000313" key="2">
    <source>
        <dbReference type="Proteomes" id="UP000000759"/>
    </source>
</evidence>
<dbReference type="InterPro" id="IPR036412">
    <property type="entry name" value="HAD-like_sf"/>
</dbReference>
<dbReference type="InterPro" id="IPR006439">
    <property type="entry name" value="HAD-SF_hydro_IA"/>
</dbReference>
<dbReference type="GO" id="GO:0016787">
    <property type="term" value="F:hydrolase activity"/>
    <property type="evidence" value="ECO:0007669"/>
    <property type="project" value="InterPro"/>
</dbReference>
<dbReference type="HOGENOM" id="CLU_045011_0_2_1"/>
<dbReference type="InterPro" id="IPR044999">
    <property type="entry name" value="CbbY-like"/>
</dbReference>
<dbReference type="SFLD" id="SFLDS00003">
    <property type="entry name" value="Haloacid_Dehalogenase"/>
    <property type="match status" value="1"/>
</dbReference>
<proteinExistence type="predicted"/>
<dbReference type="GeneID" id="7204655"/>
<feature type="non-terminal residue" evidence="1">
    <location>
        <position position="238"/>
    </location>
</feature>
<organism evidence="1 2">
    <name type="scientific">Phaeodactylum tricornutum (strain CCAP 1055/1)</name>
    <dbReference type="NCBI Taxonomy" id="556484"/>
    <lineage>
        <taxon>Eukaryota</taxon>
        <taxon>Sar</taxon>
        <taxon>Stramenopiles</taxon>
        <taxon>Ochrophyta</taxon>
        <taxon>Bacillariophyta</taxon>
        <taxon>Bacillariophyceae</taxon>
        <taxon>Bacillariophycidae</taxon>
        <taxon>Naviculales</taxon>
        <taxon>Phaeodactylaceae</taxon>
        <taxon>Phaeodactylum</taxon>
    </lineage>
</organism>
<dbReference type="Gene3D" id="3.40.50.1000">
    <property type="entry name" value="HAD superfamily/HAD-like"/>
    <property type="match status" value="1"/>
</dbReference>
<dbReference type="InterPro" id="IPR023214">
    <property type="entry name" value="HAD_sf"/>
</dbReference>
<dbReference type="AlphaFoldDB" id="B5Y3R6"/>
<dbReference type="OrthoDB" id="40579at2759"/>
<reference evidence="1 2" key="1">
    <citation type="journal article" date="2008" name="Nature">
        <title>The Phaeodactylum genome reveals the evolutionary history of diatom genomes.</title>
        <authorList>
            <person name="Bowler C."/>
            <person name="Allen A.E."/>
            <person name="Badger J.H."/>
            <person name="Grimwood J."/>
            <person name="Jabbari K."/>
            <person name="Kuo A."/>
            <person name="Maheswari U."/>
            <person name="Martens C."/>
            <person name="Maumus F."/>
            <person name="Otillar R.P."/>
            <person name="Rayko E."/>
            <person name="Salamov A."/>
            <person name="Vandepoele K."/>
            <person name="Beszteri B."/>
            <person name="Gruber A."/>
            <person name="Heijde M."/>
            <person name="Katinka M."/>
            <person name="Mock T."/>
            <person name="Valentin K."/>
            <person name="Verret F."/>
            <person name="Berges J.A."/>
            <person name="Brownlee C."/>
            <person name="Cadoret J.P."/>
            <person name="Chiovitti A."/>
            <person name="Choi C.J."/>
            <person name="Coesel S."/>
            <person name="De Martino A."/>
            <person name="Detter J.C."/>
            <person name="Durkin C."/>
            <person name="Falciatore A."/>
            <person name="Fournet J."/>
            <person name="Haruta M."/>
            <person name="Huysman M.J."/>
            <person name="Jenkins B.D."/>
            <person name="Jiroutova K."/>
            <person name="Jorgensen R.E."/>
            <person name="Joubert Y."/>
            <person name="Kaplan A."/>
            <person name="Kroger N."/>
            <person name="Kroth P.G."/>
            <person name="La Roche J."/>
            <person name="Lindquist E."/>
            <person name="Lommer M."/>
            <person name="Martin-Jezequel V."/>
            <person name="Lopez P.J."/>
            <person name="Lucas S."/>
            <person name="Mangogna M."/>
            <person name="McGinnis K."/>
            <person name="Medlin L.K."/>
            <person name="Montsant A."/>
            <person name="Oudot-Le Secq M.P."/>
            <person name="Napoli C."/>
            <person name="Obornik M."/>
            <person name="Parker M.S."/>
            <person name="Petit J.L."/>
            <person name="Porcel B.M."/>
            <person name="Poulsen N."/>
            <person name="Robison M."/>
            <person name="Rychlewski L."/>
            <person name="Rynearson T.A."/>
            <person name="Schmutz J."/>
            <person name="Shapiro H."/>
            <person name="Siaut M."/>
            <person name="Stanley M."/>
            <person name="Sussman M.R."/>
            <person name="Taylor A.R."/>
            <person name="Vardi A."/>
            <person name="von Dassow P."/>
            <person name="Vyverman W."/>
            <person name="Willis A."/>
            <person name="Wyrwicz L.S."/>
            <person name="Rokhsar D.S."/>
            <person name="Weissenbach J."/>
            <person name="Armbrust E.V."/>
            <person name="Green B.R."/>
            <person name="Van de Peer Y."/>
            <person name="Grigoriev I.V."/>
        </authorList>
    </citation>
    <scope>NUCLEOTIDE SEQUENCE [LARGE SCALE GENOMIC DNA]</scope>
    <source>
        <strain evidence="1 2">CCAP 1055/1</strain>
    </source>
</reference>
<reference evidence="2" key="2">
    <citation type="submission" date="2008-08" db="EMBL/GenBank/DDBJ databases">
        <authorList>
            <consortium name="Diatom Consortium"/>
            <person name="Grigoriev I."/>
            <person name="Grimwood J."/>
            <person name="Kuo A."/>
            <person name="Otillar R.P."/>
            <person name="Salamov A."/>
            <person name="Detter J.C."/>
            <person name="Lindquist E."/>
            <person name="Shapiro H."/>
            <person name="Lucas S."/>
            <person name="Glavina del Rio T."/>
            <person name="Pitluck S."/>
            <person name="Rokhsar D."/>
            <person name="Bowler C."/>
        </authorList>
    </citation>
    <scope>GENOME REANNOTATION</scope>
    <source>
        <strain evidence="2">CCAP 1055/1</strain>
    </source>
</reference>
<protein>
    <submittedName>
        <fullName evidence="1">Uncharacterized protein</fullName>
    </submittedName>
</protein>
<gene>
    <name evidence="1" type="ORF">PHATR_13261</name>
</gene>
<dbReference type="SUPFAM" id="SSF56784">
    <property type="entry name" value="HAD-like"/>
    <property type="match status" value="1"/>
</dbReference>
<dbReference type="PaxDb" id="2850-Phatr13261"/>
<keyword evidence="2" id="KW-1185">Reference proteome</keyword>